<feature type="compositionally biased region" description="Polar residues" evidence="1">
    <location>
        <begin position="302"/>
        <end position="323"/>
    </location>
</feature>
<proteinExistence type="predicted"/>
<reference evidence="3 4" key="1">
    <citation type="submission" date="2017-10" db="EMBL/GenBank/DDBJ databases">
        <title>Development of genomic resources for the powdery mildew, Erysiphe pulchra.</title>
        <authorList>
            <person name="Wadl P.A."/>
            <person name="Mack B.M."/>
            <person name="Moore G."/>
            <person name="Beltz S.B."/>
        </authorList>
    </citation>
    <scope>NUCLEOTIDE SEQUENCE [LARGE SCALE GENOMIC DNA]</scope>
    <source>
        <strain evidence="3">Cflorida</strain>
    </source>
</reference>
<dbReference type="OrthoDB" id="3439035at2759"/>
<evidence type="ECO:0000313" key="3">
    <source>
        <dbReference type="EMBL" id="POS82683.1"/>
    </source>
</evidence>
<gene>
    <name evidence="3" type="ORF">EPUL_006574</name>
</gene>
<organism evidence="3 4">
    <name type="scientific">Erysiphe pulchra</name>
    <dbReference type="NCBI Taxonomy" id="225359"/>
    <lineage>
        <taxon>Eukaryota</taxon>
        <taxon>Fungi</taxon>
        <taxon>Dikarya</taxon>
        <taxon>Ascomycota</taxon>
        <taxon>Pezizomycotina</taxon>
        <taxon>Leotiomycetes</taxon>
        <taxon>Erysiphales</taxon>
        <taxon>Erysiphaceae</taxon>
        <taxon>Erysiphe</taxon>
    </lineage>
</organism>
<feature type="region of interest" description="Disordered" evidence="1">
    <location>
        <begin position="431"/>
        <end position="473"/>
    </location>
</feature>
<dbReference type="Proteomes" id="UP000237438">
    <property type="component" value="Unassembled WGS sequence"/>
</dbReference>
<keyword evidence="2" id="KW-0472">Membrane</keyword>
<keyword evidence="2" id="KW-0812">Transmembrane</keyword>
<evidence type="ECO:0000256" key="1">
    <source>
        <dbReference type="SAM" id="MobiDB-lite"/>
    </source>
</evidence>
<feature type="compositionally biased region" description="Polar residues" evidence="1">
    <location>
        <begin position="58"/>
        <end position="67"/>
    </location>
</feature>
<feature type="region of interest" description="Disordered" evidence="1">
    <location>
        <begin position="396"/>
        <end position="415"/>
    </location>
</feature>
<dbReference type="EMBL" id="PEDP01002409">
    <property type="protein sequence ID" value="POS82683.1"/>
    <property type="molecule type" value="Genomic_DNA"/>
</dbReference>
<name>A0A2S4PKY4_9PEZI</name>
<feature type="compositionally biased region" description="Polar residues" evidence="1">
    <location>
        <begin position="194"/>
        <end position="208"/>
    </location>
</feature>
<dbReference type="AlphaFoldDB" id="A0A2S4PKY4"/>
<sequence length="988" mass="111298">MTSCEREPASRHTRTHSYTQKPINLRGQSRDRSGKIFGKAKKVSDPETYGNQGAEFGVSSSNSNAGQVNRMNSNIVKLSDAYNQVVEENIPHSPVDTDVSKKNTSVETLSRIPTPTSRRTKNLSKSSTEEFIRPGRQMNERSQGSRFPAMGDSESDSSMAYGDGSPSPAAKTASHRTGNMRRTHSLSSGAHIGQTVQEKIETQSFRSQSDQKKKEAMLSNNKPIFRANNSSRKHPETPHKATNKVSKRINLPTTVQKKSSPSNLVVCSKAQNKIQNFEKIFSKELPHNSSNVVSAMEPIGQESNHCVSPTLDDNSSKPTTPSSIRAKLYDNQNSYNQNWEDSINFTTDNLTSSPKLRNFEKKLEIDSNPDTNSAFKIHSEYFEDSSSGKKIVDREFSPQWTPKSPPTSPSKNLSPMLDSVRIEAFKHRGPVKLSDMNNGSAYEGLQSTSNSDDISEMSQNTSKESHNEQTNKDVELKPKMPILDSENSSVTKKMQSASSAEMQSLADAFQKKSEKSNFNSITVKDQQSKSIIYPLESSSLINLEKKIEPKDSGKLPFESKLDVDPEERIAAEARLFEPQIADNKSEVYSTSVMSPTQLIPTDTGKNDETPRLDSKILPIETPKVVGAYVETPSSFSNLGKYTGKFFRRRALSLESQDYKQGINLNTKRTRLKDHSSSLQIHLQKRSNRSSAKPKIINTARRITASEDLRLIKKEENIQDSDSDSLIDEFANVNENTDFDELIEKLYNNIFLDPELDHDRSNLSQVKNERIFVYLTMERMKRMLGSASHSFHDMKNCLQRLEQQVTSTSPIDKTTTTAERLKDKNDCNAIPIVSLISSWLYIRVPSSRPEPTRLFRDRNWKFTWLGLTLLIFLLWYITELAMCRVFCHPKYSNKNTWQPSDPFFPWAIPTKLDQWTGRLISGGVETILDLFRDSTRTNQWPTHLYSGFDWWEGRSGPAAPDYIDSTSSHFGAANAGFGVGNIDDDEILK</sequence>
<feature type="transmembrane region" description="Helical" evidence="2">
    <location>
        <begin position="857"/>
        <end position="876"/>
    </location>
</feature>
<accession>A0A2S4PKY4</accession>
<feature type="compositionally biased region" description="Polar residues" evidence="1">
    <location>
        <begin position="102"/>
        <end position="117"/>
    </location>
</feature>
<feature type="region of interest" description="Disordered" evidence="1">
    <location>
        <begin position="89"/>
        <end position="220"/>
    </location>
</feature>
<evidence type="ECO:0000313" key="4">
    <source>
        <dbReference type="Proteomes" id="UP000237438"/>
    </source>
</evidence>
<feature type="compositionally biased region" description="Basic and acidic residues" evidence="1">
    <location>
        <begin position="463"/>
        <end position="473"/>
    </location>
</feature>
<keyword evidence="2" id="KW-1133">Transmembrane helix</keyword>
<evidence type="ECO:0000256" key="2">
    <source>
        <dbReference type="SAM" id="Phobius"/>
    </source>
</evidence>
<feature type="region of interest" description="Disordered" evidence="1">
    <location>
        <begin position="1"/>
        <end position="67"/>
    </location>
</feature>
<protein>
    <submittedName>
        <fullName evidence="3">Uncharacterized protein</fullName>
    </submittedName>
</protein>
<feature type="region of interest" description="Disordered" evidence="1">
    <location>
        <begin position="302"/>
        <end position="324"/>
    </location>
</feature>
<keyword evidence="4" id="KW-1185">Reference proteome</keyword>
<feature type="compositionally biased region" description="Polar residues" evidence="1">
    <location>
        <begin position="435"/>
        <end position="462"/>
    </location>
</feature>
<feature type="compositionally biased region" description="Basic and acidic residues" evidence="1">
    <location>
        <begin position="1"/>
        <end position="10"/>
    </location>
</feature>
<comment type="caution">
    <text evidence="3">The sequence shown here is derived from an EMBL/GenBank/DDBJ whole genome shotgun (WGS) entry which is preliminary data.</text>
</comment>